<dbReference type="Proteomes" id="UP000310200">
    <property type="component" value="Unassembled WGS sequence"/>
</dbReference>
<protein>
    <submittedName>
        <fullName evidence="2">Uncharacterized protein</fullName>
    </submittedName>
</protein>
<sequence length="507" mass="58175">MPFDYPCASDTPRKLKSGVFRGPPTPTTTTTRRCKCENWVRGKQKPRCSIFFASAEGAIDRRMHVGQGDSFFLCAQWRPPARPLKVPRTPPNSPIIFHHYLYTASLRGRSTSLEFARLLIHSRRKKADQTYTKAEIRRRFCRISYCAIQKDGRLTGSRMHRVSARSSENAKLCEKKLNRDLRAFGNASVFKALDTRRISTADEKSLSRTVQKSVKLVITALAIREYKQNTRCAEVLSGSAASRGKSLTLVRRKDRRYKSRFGDTDTTRCNLVLDRSRGRGIGISDDLGAELTKQATRKKQIAEIRDGTFVRKRDKIAARRGRGGAKSRKVYRGTRNFLRRRKKVLYVLAEKGERNGREKQREREREARTTRRTEHACSAYDNVRRSRIYDASRAQRGAKRGEEFAVAARRERRASRRERKHAARACGWFQRLNGAVGVWFPSRANGEHKGTTRAILIPTPIRESKFYVLHTDEEHLGDRARARYAFPFSVVSLSFSEFRFEFGSNAA</sequence>
<comment type="caution">
    <text evidence="2">The sequence shown here is derived from an EMBL/GenBank/DDBJ whole genome shotgun (WGS) entry which is preliminary data.</text>
</comment>
<gene>
    <name evidence="2" type="ORF">DBV15_06045</name>
</gene>
<dbReference type="EMBL" id="QBLH01000387">
    <property type="protein sequence ID" value="TGZ55892.1"/>
    <property type="molecule type" value="Genomic_DNA"/>
</dbReference>
<reference evidence="2 3" key="1">
    <citation type="journal article" date="2019" name="Philos. Trans. R. Soc. Lond., B, Biol. Sci.">
        <title>Ant behaviour and brain gene expression of defending hosts depend on the ecological success of the intruding social parasite.</title>
        <authorList>
            <person name="Kaur R."/>
            <person name="Stoldt M."/>
            <person name="Jongepier E."/>
            <person name="Feldmeyer B."/>
            <person name="Menzel F."/>
            <person name="Bornberg-Bauer E."/>
            <person name="Foitzik S."/>
        </authorList>
    </citation>
    <scope>NUCLEOTIDE SEQUENCE [LARGE SCALE GENOMIC DNA]</scope>
    <source>
        <tissue evidence="2">Whole body</tissue>
    </source>
</reference>
<name>A0A4S2KZR3_9HYME</name>
<organism evidence="2 3">
    <name type="scientific">Temnothorax longispinosus</name>
    <dbReference type="NCBI Taxonomy" id="300112"/>
    <lineage>
        <taxon>Eukaryota</taxon>
        <taxon>Metazoa</taxon>
        <taxon>Ecdysozoa</taxon>
        <taxon>Arthropoda</taxon>
        <taxon>Hexapoda</taxon>
        <taxon>Insecta</taxon>
        <taxon>Pterygota</taxon>
        <taxon>Neoptera</taxon>
        <taxon>Endopterygota</taxon>
        <taxon>Hymenoptera</taxon>
        <taxon>Apocrita</taxon>
        <taxon>Aculeata</taxon>
        <taxon>Formicoidea</taxon>
        <taxon>Formicidae</taxon>
        <taxon>Myrmicinae</taxon>
        <taxon>Temnothorax</taxon>
    </lineage>
</organism>
<evidence type="ECO:0000256" key="1">
    <source>
        <dbReference type="SAM" id="MobiDB-lite"/>
    </source>
</evidence>
<evidence type="ECO:0000313" key="3">
    <source>
        <dbReference type="Proteomes" id="UP000310200"/>
    </source>
</evidence>
<proteinExistence type="predicted"/>
<feature type="region of interest" description="Disordered" evidence="1">
    <location>
        <begin position="1"/>
        <end position="27"/>
    </location>
</feature>
<evidence type="ECO:0000313" key="2">
    <source>
        <dbReference type="EMBL" id="TGZ55892.1"/>
    </source>
</evidence>
<dbReference type="AlphaFoldDB" id="A0A4S2KZR3"/>
<accession>A0A4S2KZR3</accession>
<feature type="region of interest" description="Disordered" evidence="1">
    <location>
        <begin position="353"/>
        <end position="373"/>
    </location>
</feature>
<keyword evidence="3" id="KW-1185">Reference proteome</keyword>